<feature type="compositionally biased region" description="Polar residues" evidence="4">
    <location>
        <begin position="1"/>
        <end position="12"/>
    </location>
</feature>
<evidence type="ECO:0000256" key="4">
    <source>
        <dbReference type="SAM" id="MobiDB-lite"/>
    </source>
</evidence>
<name>U4LBM3_PYROM</name>
<dbReference type="eggNOG" id="KOG2002">
    <property type="taxonomic scope" value="Eukaryota"/>
</dbReference>
<dbReference type="Gene3D" id="1.25.40.10">
    <property type="entry name" value="Tetratricopeptide repeat domain"/>
    <property type="match status" value="5"/>
</dbReference>
<dbReference type="PANTHER" id="PTHR14027">
    <property type="entry name" value="RNA POLYMERASE-ASSOCIATED PROTEIN CTR9"/>
    <property type="match status" value="1"/>
</dbReference>
<dbReference type="InterPro" id="IPR011990">
    <property type="entry name" value="TPR-like_helical_dom_sf"/>
</dbReference>
<dbReference type="GO" id="GO:0006355">
    <property type="term" value="P:regulation of DNA-templated transcription"/>
    <property type="evidence" value="ECO:0007669"/>
    <property type="project" value="InterPro"/>
</dbReference>
<feature type="compositionally biased region" description="Basic residues" evidence="4">
    <location>
        <begin position="1079"/>
        <end position="1088"/>
    </location>
</feature>
<dbReference type="GO" id="GO:0000993">
    <property type="term" value="F:RNA polymerase II complex binding"/>
    <property type="evidence" value="ECO:0007669"/>
    <property type="project" value="TreeGrafter"/>
</dbReference>
<feature type="repeat" description="TPR" evidence="3">
    <location>
        <begin position="215"/>
        <end position="248"/>
    </location>
</feature>
<dbReference type="OrthoDB" id="343875at2759"/>
<proteinExistence type="predicted"/>
<feature type="repeat" description="TPR" evidence="3">
    <location>
        <begin position="250"/>
        <end position="283"/>
    </location>
</feature>
<dbReference type="Pfam" id="PF13432">
    <property type="entry name" value="TPR_16"/>
    <property type="match status" value="1"/>
</dbReference>
<keyword evidence="6" id="KW-1185">Reference proteome</keyword>
<feature type="compositionally biased region" description="Basic and acidic residues" evidence="4">
    <location>
        <begin position="1164"/>
        <end position="1181"/>
    </location>
</feature>
<protein>
    <submittedName>
        <fullName evidence="5">Similar to Tetratricopeptide repeat protein 1 acc. no. O42668</fullName>
    </submittedName>
</protein>
<dbReference type="EMBL" id="HF936492">
    <property type="protein sequence ID" value="CCX16657.1"/>
    <property type="molecule type" value="Genomic_DNA"/>
</dbReference>
<dbReference type="Proteomes" id="UP000018144">
    <property type="component" value="Unassembled WGS sequence"/>
</dbReference>
<evidence type="ECO:0000256" key="1">
    <source>
        <dbReference type="ARBA" id="ARBA00022737"/>
    </source>
</evidence>
<feature type="repeat" description="TPR" evidence="3">
    <location>
        <begin position="537"/>
        <end position="570"/>
    </location>
</feature>
<feature type="compositionally biased region" description="Acidic residues" evidence="4">
    <location>
        <begin position="1143"/>
        <end position="1163"/>
    </location>
</feature>
<evidence type="ECO:0000313" key="6">
    <source>
        <dbReference type="Proteomes" id="UP000018144"/>
    </source>
</evidence>
<dbReference type="GO" id="GO:0016593">
    <property type="term" value="C:Cdc73/Paf1 complex"/>
    <property type="evidence" value="ECO:0007669"/>
    <property type="project" value="TreeGrafter"/>
</dbReference>
<dbReference type="STRING" id="1076935.U4LBM3"/>
<accession>U4LBM3</accession>
<dbReference type="PANTHER" id="PTHR14027:SF2">
    <property type="entry name" value="RNA POLYMERASE-ASSOCIATED PROTEIN CTR9 HOMOLOG"/>
    <property type="match status" value="1"/>
</dbReference>
<dbReference type="InterPro" id="IPR031101">
    <property type="entry name" value="Ctr9"/>
</dbReference>
<feature type="compositionally biased region" description="Low complexity" evidence="4">
    <location>
        <begin position="1115"/>
        <end position="1130"/>
    </location>
</feature>
<reference evidence="5 6" key="1">
    <citation type="journal article" date="2013" name="PLoS Genet.">
        <title>The genome and development-dependent transcriptomes of Pyronema confluens: a window into fungal evolution.</title>
        <authorList>
            <person name="Traeger S."/>
            <person name="Altegoer F."/>
            <person name="Freitag M."/>
            <person name="Gabaldon T."/>
            <person name="Kempken F."/>
            <person name="Kumar A."/>
            <person name="Marcet-Houben M."/>
            <person name="Poggeler S."/>
            <person name="Stajich J.E."/>
            <person name="Nowrousian M."/>
        </authorList>
    </citation>
    <scope>NUCLEOTIDE SEQUENCE [LARGE SCALE GENOMIC DNA]</scope>
    <source>
        <strain evidence="6">CBS 100304</strain>
        <tissue evidence="5">Vegetative mycelium</tissue>
    </source>
</reference>
<keyword evidence="2 3" id="KW-0802">TPR repeat</keyword>
<evidence type="ECO:0000313" key="5">
    <source>
        <dbReference type="EMBL" id="CCX16657.1"/>
    </source>
</evidence>
<dbReference type="InterPro" id="IPR019734">
    <property type="entry name" value="TPR_rpt"/>
</dbReference>
<dbReference type="OMA" id="EHWLTIA"/>
<dbReference type="PROSITE" id="PS50005">
    <property type="entry name" value="TPR"/>
    <property type="match status" value="3"/>
</dbReference>
<organism evidence="5 6">
    <name type="scientific">Pyronema omphalodes (strain CBS 100304)</name>
    <name type="common">Pyronema confluens</name>
    <dbReference type="NCBI Taxonomy" id="1076935"/>
    <lineage>
        <taxon>Eukaryota</taxon>
        <taxon>Fungi</taxon>
        <taxon>Dikarya</taxon>
        <taxon>Ascomycota</taxon>
        <taxon>Pezizomycotina</taxon>
        <taxon>Pezizomycetes</taxon>
        <taxon>Pezizales</taxon>
        <taxon>Pyronemataceae</taxon>
        <taxon>Pyronema</taxon>
    </lineage>
</organism>
<dbReference type="SUPFAM" id="SSF48452">
    <property type="entry name" value="TPR-like"/>
    <property type="match status" value="3"/>
</dbReference>
<sequence length="1181" mass="133854">MASAALHSTNGDGSKFRRPRFADIPASIDIPVSAGDDDEDDETAVVEVDPDALPDDPTELCTLLENESSPRRFWMHIALAYAKHNKIDTAIEIMTKGLQTRASSSDRAEKLPMLNCLTWLFLQKSREAGKSANAADGNGYVPPDSKTKEAYLQLATQTLNESGRLDPSSPSNYLARGIYSIFKASATTTSERNHHFDQALRVFDDAIRTSPRGNMLALMGKAHVLYGRKRYDKSLEAYQEVLRYRPDMDPDPRIGIGMCYWSLGYKDDAKMAWERALEIDPNSKVAHMLMAVYFLHVCSQMSQYDPEWMNNYRQVMEHTQKAYKIDNNFPIACTTIASHFFSRKEYAQCEKLARRALEYTDVPAVASDGWYMLARKAHAEGEYVQALSCYRKSDQSRQGGWLPAKIGAGQVQILMKDIPSAKLTFEAIVNENPKSVEAKTILGTLYAHEVLSNIPRSGFVASKEDVTELHKKAIFYLEGVRNIWKDKRTNLAYEAVLLTLARLYEHDQSEKAVQCLQAVHQIYIEAKETDEDSMVPIQLLNNMATLYWHQEKYDKARELYQEALTALPTYQEKDSSLDADALATTLTFNLGRCEEAAGNLDVAAQHYNQLLSKHEDYVDANMRLAYIALRSGSSEGPKMIQKLMQTDSNNLEVRAMYGWFLSKQKRKGPINIAEDQEQRHYKHSLQNHDKHDRFSLTAMGNLYLHSAREMRRDTEADKEKRRKTYEKAVEFFDKCLQLDPKNAYAAQGVAIAMIEDKKDLRGAVPILTKVRETLANDGHAVVNLGHCLAGLEQWGRSIEMYETALNRHNQGRDPTILSCLGRVWYAKGKKESKGEPEKAFSSLKSSLEYAKKASEIVKDNPVYMFNVAFVQSELVTQILQLNETQRSVAGMEAAAKELDEAVQTFKTVAAHKQPPYPPKDIEARANMGRTTRNKLERAIATQKEYEERNAAKLAEARKRREEDLRKRQAEEEERNRRDAEKKARVAEERRKINEQAREYAERKAMEEREREEREEGFKESRRRKRTDKEGGARSGRSKKKKDFIDSDEDASEGEDAKRRGTRRSRSAAASGEDAEPKRPSKKRKKLTRGNRQADTGNFKSAEMVNSSDDDDDGDFGASSAPQADASSPAATGEKKRRKRAAVSDDEDEDEEMADDLFGDEDEEPKVQDVDMKDRAGTPDDG</sequence>
<feature type="region of interest" description="Disordered" evidence="4">
    <location>
        <begin position="1"/>
        <end position="20"/>
    </location>
</feature>
<dbReference type="Pfam" id="PF13424">
    <property type="entry name" value="TPR_12"/>
    <property type="match status" value="1"/>
</dbReference>
<evidence type="ECO:0000256" key="2">
    <source>
        <dbReference type="ARBA" id="ARBA00022803"/>
    </source>
</evidence>
<keyword evidence="1" id="KW-0677">Repeat</keyword>
<feature type="compositionally biased region" description="Polar residues" evidence="4">
    <location>
        <begin position="1089"/>
        <end position="1098"/>
    </location>
</feature>
<dbReference type="GO" id="GO:0006368">
    <property type="term" value="P:transcription elongation by RNA polymerase II"/>
    <property type="evidence" value="ECO:0007669"/>
    <property type="project" value="TreeGrafter"/>
</dbReference>
<dbReference type="SMART" id="SM00028">
    <property type="entry name" value="TPR"/>
    <property type="match status" value="9"/>
</dbReference>
<evidence type="ECO:0000256" key="3">
    <source>
        <dbReference type="PROSITE-ProRule" id="PRU00339"/>
    </source>
</evidence>
<feature type="compositionally biased region" description="Basic and acidic residues" evidence="4">
    <location>
        <begin position="941"/>
        <end position="1019"/>
    </location>
</feature>
<dbReference type="Pfam" id="PF13181">
    <property type="entry name" value="TPR_8"/>
    <property type="match status" value="2"/>
</dbReference>
<feature type="region of interest" description="Disordered" evidence="4">
    <location>
        <begin position="941"/>
        <end position="1181"/>
    </location>
</feature>
<dbReference type="AlphaFoldDB" id="U4LBM3"/>
<gene>
    <name evidence="5" type="ORF">PCON_03356</name>
</gene>